<evidence type="ECO:0000256" key="6">
    <source>
        <dbReference type="ARBA" id="ARBA00032298"/>
    </source>
</evidence>
<reference evidence="10" key="1">
    <citation type="submission" date="2025-08" db="UniProtKB">
        <authorList>
            <consortium name="RefSeq"/>
        </authorList>
    </citation>
    <scope>IDENTIFICATION</scope>
    <source>
        <tissue evidence="10">Thorax and Abdomen</tissue>
    </source>
</reference>
<dbReference type="EC" id="2.3.2.26" evidence="2"/>
<keyword evidence="9" id="KW-1185">Reference proteome</keyword>
<evidence type="ECO:0000256" key="5">
    <source>
        <dbReference type="ARBA" id="ARBA00032234"/>
    </source>
</evidence>
<comment type="catalytic activity">
    <reaction evidence="1">
        <text>S-ubiquitinyl-[E2 ubiquitin-conjugating enzyme]-L-cysteine + [acceptor protein]-L-lysine = [E2 ubiquitin-conjugating enzyme]-L-cysteine + N(6)-ubiquitinyl-[acceptor protein]-L-lysine.</text>
        <dbReference type="EC" id="2.3.2.26"/>
    </reaction>
</comment>
<dbReference type="KEGG" id="nlo:107222899"/>
<evidence type="ECO:0000256" key="1">
    <source>
        <dbReference type="ARBA" id="ARBA00000885"/>
    </source>
</evidence>
<evidence type="ECO:0000313" key="9">
    <source>
        <dbReference type="Proteomes" id="UP000829291"/>
    </source>
</evidence>
<comment type="function">
    <text evidence="7">E3 ubiquitin-protein ligase which accepts ubiquitin from specific E2 ubiquitin-conjugating enzymes, and transfers it to substrates, generally promoting their degradation by the proteasome. Independently of its E3 ubiquitin-protein ligase activity, acts as an inhibitor of CPSF3 endonuclease activity by blocking CPSF3 active site.</text>
</comment>
<dbReference type="Proteomes" id="UP000829291">
    <property type="component" value="Chromosome 7"/>
</dbReference>
<dbReference type="GO" id="GO:0031624">
    <property type="term" value="F:ubiquitin conjugating enzyme binding"/>
    <property type="evidence" value="ECO:0007669"/>
    <property type="project" value="TreeGrafter"/>
</dbReference>
<evidence type="ECO:0000256" key="3">
    <source>
        <dbReference type="ARBA" id="ARBA00013646"/>
    </source>
</evidence>
<dbReference type="GO" id="GO:0005829">
    <property type="term" value="C:cytosol"/>
    <property type="evidence" value="ECO:0007669"/>
    <property type="project" value="TreeGrafter"/>
</dbReference>
<dbReference type="AlphaFoldDB" id="A0A6J0BTY5"/>
<comment type="subunit">
    <text evidence="8">Interacts with UBE2C/UbcH10 (E2 ubiquitin-conjugating enzyme). In vitro, interacts with cyclin-B.</text>
</comment>
<evidence type="ECO:0000256" key="2">
    <source>
        <dbReference type="ARBA" id="ARBA00012485"/>
    </source>
</evidence>
<evidence type="ECO:0000313" key="10">
    <source>
        <dbReference type="RefSeq" id="XP_015517920.1"/>
    </source>
</evidence>
<dbReference type="GeneID" id="107222899"/>
<dbReference type="InterPro" id="IPR019193">
    <property type="entry name" value="UBQ-conj_enz_E2-bd_prot"/>
</dbReference>
<gene>
    <name evidence="10" type="primary">LOC107222899</name>
</gene>
<organism evidence="10">
    <name type="scientific">Neodiprion lecontei</name>
    <name type="common">Redheaded pine sawfly</name>
    <dbReference type="NCBI Taxonomy" id="441921"/>
    <lineage>
        <taxon>Eukaryota</taxon>
        <taxon>Metazoa</taxon>
        <taxon>Ecdysozoa</taxon>
        <taxon>Arthropoda</taxon>
        <taxon>Hexapoda</taxon>
        <taxon>Insecta</taxon>
        <taxon>Pterygota</taxon>
        <taxon>Neoptera</taxon>
        <taxon>Endopterygota</taxon>
        <taxon>Hymenoptera</taxon>
        <taxon>Tenthredinoidea</taxon>
        <taxon>Diprionidae</taxon>
        <taxon>Diprioninae</taxon>
        <taxon>Neodiprion</taxon>
    </lineage>
</organism>
<dbReference type="PANTHER" id="PTHR31531:SF2">
    <property type="entry name" value="E3 UBIQUITIN-PROTEIN LIGASE E3D"/>
    <property type="match status" value="1"/>
</dbReference>
<dbReference type="GO" id="GO:0030332">
    <property type="term" value="F:cyclin binding"/>
    <property type="evidence" value="ECO:0007669"/>
    <property type="project" value="TreeGrafter"/>
</dbReference>
<dbReference type="GO" id="GO:0061630">
    <property type="term" value="F:ubiquitin protein ligase activity"/>
    <property type="evidence" value="ECO:0007669"/>
    <property type="project" value="UniProtKB-EC"/>
</dbReference>
<evidence type="ECO:0000256" key="7">
    <source>
        <dbReference type="ARBA" id="ARBA00053831"/>
    </source>
</evidence>
<evidence type="ECO:0000256" key="8">
    <source>
        <dbReference type="ARBA" id="ARBA00064185"/>
    </source>
</evidence>
<dbReference type="GO" id="GO:0006513">
    <property type="term" value="P:protein monoubiquitination"/>
    <property type="evidence" value="ECO:0007669"/>
    <property type="project" value="TreeGrafter"/>
</dbReference>
<dbReference type="InParanoid" id="A0A6J0BTY5"/>
<dbReference type="OrthoDB" id="10264956at2759"/>
<accession>A0A6J0BTY5</accession>
<dbReference type="GO" id="GO:0000209">
    <property type="term" value="P:protein polyubiquitination"/>
    <property type="evidence" value="ECO:0007669"/>
    <property type="project" value="TreeGrafter"/>
</dbReference>
<evidence type="ECO:0000256" key="4">
    <source>
        <dbReference type="ARBA" id="ARBA00029737"/>
    </source>
</evidence>
<dbReference type="GO" id="GO:0000151">
    <property type="term" value="C:ubiquitin ligase complex"/>
    <property type="evidence" value="ECO:0007669"/>
    <property type="project" value="TreeGrafter"/>
</dbReference>
<dbReference type="Pfam" id="PF09814">
    <property type="entry name" value="HECT_2"/>
    <property type="match status" value="1"/>
</dbReference>
<dbReference type="GO" id="GO:0051865">
    <property type="term" value="P:protein autoubiquitination"/>
    <property type="evidence" value="ECO:0007669"/>
    <property type="project" value="TreeGrafter"/>
</dbReference>
<sequence>MELITIEVRSRIRSCNIFILTRDILEKSSIQLKLKENVIILRMGSQIKFLPLNFIKIIPKTLSSLTVTDNWISLRVQTQPIEGSYGSFKTEIVATPGDSTIDFQNNPINIEHRLKGRNCCLRCSRCKNDITNVVFFKRVLPLPSNICEPSEWFCCNHDGSDYSVIPYPRESDCFYERNYRLLNKAIFKKELKIDEDSQTVTCNRCLSTLGGHSTYKDSIKIWNCCVEFKFSDDESDIEKASDPLQDFISIVSNRTDIFTGNRILVETLDGERSHYLILQVMDKNLELLIEKDCAMLSQGDTIELASSRVTKLLYKYTENETEMKRYCVDTERCQVALPVMMAAVDHLSSSTKRYPPSYRIIDKYFVGFVYL</sequence>
<dbReference type="GO" id="GO:0005634">
    <property type="term" value="C:nucleus"/>
    <property type="evidence" value="ECO:0007669"/>
    <property type="project" value="TreeGrafter"/>
</dbReference>
<proteinExistence type="predicted"/>
<dbReference type="GO" id="GO:0043161">
    <property type="term" value="P:proteasome-mediated ubiquitin-dependent protein catabolic process"/>
    <property type="evidence" value="ECO:0007669"/>
    <property type="project" value="TreeGrafter"/>
</dbReference>
<protein>
    <recommendedName>
        <fullName evidence="3">E3 ubiquitin-protein ligase E3D</fullName>
        <ecNumber evidence="2">2.3.2.26</ecNumber>
    </recommendedName>
    <alternativeName>
        <fullName evidence="6">HECT-type E3 ubiquitin transferase E3D</fullName>
    </alternativeName>
    <alternativeName>
        <fullName evidence="5">UbcH10-binding protein with a HECT-like domain</fullName>
    </alternativeName>
    <alternativeName>
        <fullName evidence="4">Ubiquitin-conjugating enzyme E2C-binding protein</fullName>
    </alternativeName>
</protein>
<dbReference type="PANTHER" id="PTHR31531">
    <property type="entry name" value="E3 UBIQUITIN-PROTEIN LIGASE E3D FAMILY MEMBER"/>
    <property type="match status" value="1"/>
</dbReference>
<dbReference type="RefSeq" id="XP_015517920.1">
    <property type="nucleotide sequence ID" value="XM_015662434.2"/>
</dbReference>
<name>A0A6J0BTY5_NEOLC</name>